<name>A0A7S3NRY9_EUPCR</name>
<gene>
    <name evidence="2" type="ORF">ECRA1380_LOCUS8086</name>
</gene>
<reference evidence="2" key="1">
    <citation type="submission" date="2021-01" db="EMBL/GenBank/DDBJ databases">
        <authorList>
            <person name="Corre E."/>
            <person name="Pelletier E."/>
            <person name="Niang G."/>
            <person name="Scheremetjew M."/>
            <person name="Finn R."/>
            <person name="Kale V."/>
            <person name="Holt S."/>
            <person name="Cochrane G."/>
            <person name="Meng A."/>
            <person name="Brown T."/>
            <person name="Cohen L."/>
        </authorList>
    </citation>
    <scope>NUCLEOTIDE SEQUENCE</scope>
    <source>
        <strain evidence="2">CT5</strain>
    </source>
</reference>
<dbReference type="EMBL" id="HBIK01017176">
    <property type="protein sequence ID" value="CAE0383124.1"/>
    <property type="molecule type" value="Transcribed_RNA"/>
</dbReference>
<accession>A0A7S3NRY9</accession>
<proteinExistence type="predicted"/>
<feature type="region of interest" description="Disordered" evidence="1">
    <location>
        <begin position="1"/>
        <end position="22"/>
    </location>
</feature>
<feature type="compositionally biased region" description="Basic and acidic residues" evidence="1">
    <location>
        <begin position="1"/>
        <end position="20"/>
    </location>
</feature>
<protein>
    <submittedName>
        <fullName evidence="2">Uncharacterized protein</fullName>
    </submittedName>
</protein>
<evidence type="ECO:0000313" key="2">
    <source>
        <dbReference type="EMBL" id="CAE0383124.1"/>
    </source>
</evidence>
<evidence type="ECO:0000256" key="1">
    <source>
        <dbReference type="SAM" id="MobiDB-lite"/>
    </source>
</evidence>
<dbReference type="AlphaFoldDB" id="A0A7S3NRY9"/>
<organism evidence="2">
    <name type="scientific">Euplotes crassus</name>
    <dbReference type="NCBI Taxonomy" id="5936"/>
    <lineage>
        <taxon>Eukaryota</taxon>
        <taxon>Sar</taxon>
        <taxon>Alveolata</taxon>
        <taxon>Ciliophora</taxon>
        <taxon>Intramacronucleata</taxon>
        <taxon>Spirotrichea</taxon>
        <taxon>Hypotrichia</taxon>
        <taxon>Euplotida</taxon>
        <taxon>Euplotidae</taxon>
        <taxon>Moneuplotes</taxon>
    </lineage>
</organism>
<sequence length="203" mass="24377">MQPKMVEPKPSKKEDAKKEEDPDFCYKAPRKQKFEYNKRKDVILKTILRKCRRSLQDEFNEYTGYFSNRKMQGHQFLKDCIQKFYDSLPEKPESLDLLFYLGAMLYPQEMSRGVDCFFECEQDKKVKQRKFFRGKIQKVHDVLYRYSHEKMDYFVNVPELSYLYSLFFKKADAHQDEDQYYMNGATEIFEKCKGTLINSGVSV</sequence>